<comment type="caution">
    <text evidence="9">Lacks conserved residue(s) required for the propagation of feature annotation.</text>
</comment>
<comment type="subunit">
    <text evidence="3 9">Homodimer.</text>
</comment>
<dbReference type="InterPro" id="IPR008521">
    <property type="entry name" value="Mg_trans_NIPA"/>
</dbReference>
<feature type="transmembrane region" description="Helical" evidence="9">
    <location>
        <begin position="56"/>
        <end position="77"/>
    </location>
</feature>
<dbReference type="EMBL" id="AUSU01008557">
    <property type="protein sequence ID" value="EPS59206.1"/>
    <property type="molecule type" value="Genomic_DNA"/>
</dbReference>
<comment type="caution">
    <text evidence="10">The sequence shown here is derived from an EMBL/GenBank/DDBJ whole genome shotgun (WGS) entry which is preliminary data.</text>
</comment>
<evidence type="ECO:0000256" key="9">
    <source>
        <dbReference type="RuleBase" id="RU363078"/>
    </source>
</evidence>
<evidence type="ECO:0000313" key="11">
    <source>
        <dbReference type="Proteomes" id="UP000015453"/>
    </source>
</evidence>
<gene>
    <name evidence="10" type="ORF">M569_15605</name>
</gene>
<evidence type="ECO:0000256" key="1">
    <source>
        <dbReference type="ARBA" id="ARBA00004141"/>
    </source>
</evidence>
<feature type="non-terminal residue" evidence="10">
    <location>
        <position position="152"/>
    </location>
</feature>
<keyword evidence="5 9" id="KW-0967">Endosome</keyword>
<dbReference type="GO" id="GO:0005769">
    <property type="term" value="C:early endosome"/>
    <property type="evidence" value="ECO:0007669"/>
    <property type="project" value="UniProtKB-SubCell"/>
</dbReference>
<feature type="transmembrane region" description="Helical" evidence="9">
    <location>
        <begin position="123"/>
        <end position="141"/>
    </location>
</feature>
<keyword evidence="11" id="KW-1185">Reference proteome</keyword>
<dbReference type="PANTHER" id="PTHR12570:SF65">
    <property type="entry name" value="MAGNESIUM TRANSPORTER NIPA9-RELATED"/>
    <property type="match status" value="1"/>
</dbReference>
<comment type="similarity">
    <text evidence="2 9">Belongs to the NIPA (TC 2.A.7) family.</text>
</comment>
<evidence type="ECO:0000313" key="10">
    <source>
        <dbReference type="EMBL" id="EPS59206.1"/>
    </source>
</evidence>
<dbReference type="AlphaFoldDB" id="S8C450"/>
<evidence type="ECO:0000256" key="8">
    <source>
        <dbReference type="ARBA" id="ARBA00025284"/>
    </source>
</evidence>
<name>S8C450_9LAMI</name>
<dbReference type="GO" id="GO:0005886">
    <property type="term" value="C:plasma membrane"/>
    <property type="evidence" value="ECO:0007669"/>
    <property type="project" value="UniProtKB-SubCell"/>
</dbReference>
<evidence type="ECO:0000256" key="7">
    <source>
        <dbReference type="ARBA" id="ARBA00023136"/>
    </source>
</evidence>
<sequence>MLLNGWLHVCKHRREQQELVLHEVVEEIIYGVESGILFGISSVISKTGFLLLKQGFAGFFLALCVSLSVVCSTFGFYYQTRGLKHGRAIVVTTCGAVSAILTAVLSGMYALGEDLPSSPVSRQLLLVGWVLIVIGVSLLVFSPHLARYLPKP</sequence>
<dbReference type="InterPro" id="IPR037185">
    <property type="entry name" value="EmrE-like"/>
</dbReference>
<dbReference type="OrthoDB" id="897006at2759"/>
<evidence type="ECO:0000256" key="3">
    <source>
        <dbReference type="ARBA" id="ARBA00011738"/>
    </source>
</evidence>
<dbReference type="GO" id="GO:0015095">
    <property type="term" value="F:magnesium ion transmembrane transporter activity"/>
    <property type="evidence" value="ECO:0007669"/>
    <property type="project" value="UniProtKB-UniRule"/>
</dbReference>
<comment type="subcellular location">
    <subcellularLocation>
        <location evidence="9">Cell membrane</location>
        <topology evidence="9">Multi-pass membrane protein</topology>
    </subcellularLocation>
    <subcellularLocation>
        <location evidence="9">Early endosome</location>
    </subcellularLocation>
    <subcellularLocation>
        <location evidence="1">Membrane</location>
        <topology evidence="1">Multi-pass membrane protein</topology>
    </subcellularLocation>
</comment>
<dbReference type="Proteomes" id="UP000015453">
    <property type="component" value="Unassembled WGS sequence"/>
</dbReference>
<evidence type="ECO:0000256" key="5">
    <source>
        <dbReference type="ARBA" id="ARBA00022753"/>
    </source>
</evidence>
<protein>
    <recommendedName>
        <fullName evidence="9">Probable magnesium transporter</fullName>
    </recommendedName>
</protein>
<keyword evidence="9" id="KW-0406">Ion transport</keyword>
<evidence type="ECO:0000256" key="6">
    <source>
        <dbReference type="ARBA" id="ARBA00022989"/>
    </source>
</evidence>
<accession>S8C450</accession>
<keyword evidence="7 9" id="KW-0472">Membrane</keyword>
<proteinExistence type="inferred from homology"/>
<evidence type="ECO:0000256" key="4">
    <source>
        <dbReference type="ARBA" id="ARBA00022692"/>
    </source>
</evidence>
<keyword evidence="4 9" id="KW-0812">Transmembrane</keyword>
<organism evidence="10 11">
    <name type="scientific">Genlisea aurea</name>
    <dbReference type="NCBI Taxonomy" id="192259"/>
    <lineage>
        <taxon>Eukaryota</taxon>
        <taxon>Viridiplantae</taxon>
        <taxon>Streptophyta</taxon>
        <taxon>Embryophyta</taxon>
        <taxon>Tracheophyta</taxon>
        <taxon>Spermatophyta</taxon>
        <taxon>Magnoliopsida</taxon>
        <taxon>eudicotyledons</taxon>
        <taxon>Gunneridae</taxon>
        <taxon>Pentapetalae</taxon>
        <taxon>asterids</taxon>
        <taxon>lamiids</taxon>
        <taxon>Lamiales</taxon>
        <taxon>Lentibulariaceae</taxon>
        <taxon>Genlisea</taxon>
    </lineage>
</organism>
<keyword evidence="9" id="KW-0813">Transport</keyword>
<reference evidence="10 11" key="1">
    <citation type="journal article" date="2013" name="BMC Genomics">
        <title>The miniature genome of a carnivorous plant Genlisea aurea contains a low number of genes and short non-coding sequences.</title>
        <authorList>
            <person name="Leushkin E.V."/>
            <person name="Sutormin R.A."/>
            <person name="Nabieva E.R."/>
            <person name="Penin A.A."/>
            <person name="Kondrashov A.S."/>
            <person name="Logacheva M.D."/>
        </authorList>
    </citation>
    <scope>NUCLEOTIDE SEQUENCE [LARGE SCALE GENOMIC DNA]</scope>
</reference>
<keyword evidence="9" id="KW-0460">Magnesium</keyword>
<evidence type="ECO:0000256" key="2">
    <source>
        <dbReference type="ARBA" id="ARBA00007001"/>
    </source>
</evidence>
<dbReference type="SUPFAM" id="SSF103481">
    <property type="entry name" value="Multidrug resistance efflux transporter EmrE"/>
    <property type="match status" value="1"/>
</dbReference>
<feature type="transmembrane region" description="Helical" evidence="9">
    <location>
        <begin position="89"/>
        <end position="111"/>
    </location>
</feature>
<comment type="function">
    <text evidence="8 9">Acts as a Mg(2+) transporter. Can also transport other divalent cations such as Fe(2+), Sr(2+), Ba(2+), Mn(2+) and Co(2+) but to a much less extent than Mg(2+).</text>
</comment>
<keyword evidence="6 9" id="KW-1133">Transmembrane helix</keyword>
<keyword evidence="9" id="KW-1003">Cell membrane</keyword>
<dbReference type="PANTHER" id="PTHR12570">
    <property type="match status" value="1"/>
</dbReference>